<organism evidence="3 4">
    <name type="scientific">Mycolicibacterium tusciae</name>
    <dbReference type="NCBI Taxonomy" id="75922"/>
    <lineage>
        <taxon>Bacteria</taxon>
        <taxon>Bacillati</taxon>
        <taxon>Actinomycetota</taxon>
        <taxon>Actinomycetes</taxon>
        <taxon>Mycobacteriales</taxon>
        <taxon>Mycobacteriaceae</taxon>
        <taxon>Mycolicibacterium</taxon>
    </lineage>
</organism>
<protein>
    <recommendedName>
        <fullName evidence="2">DUF732 domain-containing protein</fullName>
    </recommendedName>
</protein>
<dbReference type="InterPro" id="IPR007969">
    <property type="entry name" value="DUF732"/>
</dbReference>
<comment type="caution">
    <text evidence="3">The sequence shown here is derived from an EMBL/GenBank/DDBJ whole genome shotgun (WGS) entry which is preliminary data.</text>
</comment>
<reference evidence="3 4" key="1">
    <citation type="submission" date="2017-02" db="EMBL/GenBank/DDBJ databases">
        <title>The new phylogeny of genus Mycobacterium.</title>
        <authorList>
            <person name="Tortoli E."/>
            <person name="Trovato A."/>
            <person name="Cirillo D.M."/>
        </authorList>
    </citation>
    <scope>NUCLEOTIDE SEQUENCE [LARGE SCALE GENOMIC DNA]</scope>
    <source>
        <strain evidence="3 4">DSM 44338</strain>
    </source>
</reference>
<feature type="signal peptide" evidence="1">
    <location>
        <begin position="1"/>
        <end position="28"/>
    </location>
</feature>
<evidence type="ECO:0000313" key="4">
    <source>
        <dbReference type="Proteomes" id="UP000192411"/>
    </source>
</evidence>
<feature type="chain" id="PRO_5039495583" description="DUF732 domain-containing protein" evidence="1">
    <location>
        <begin position="29"/>
        <end position="113"/>
    </location>
</feature>
<feature type="domain" description="DUF732" evidence="2">
    <location>
        <begin position="37"/>
        <end position="107"/>
    </location>
</feature>
<sequence length="113" mass="11271">MFTRNGVTKFAGTAIVAGALGLAAFASAGTAAALSSADDNFLADITAEGIAYDSARGAIAAGHDVCVALDDGADPVDLGMEIMGATDLTTDQVATFVVSAVDNFCPEYGDLFA</sequence>
<dbReference type="OrthoDB" id="4630910at2"/>
<keyword evidence="1" id="KW-0732">Signal</keyword>
<evidence type="ECO:0000256" key="1">
    <source>
        <dbReference type="SAM" id="SignalP"/>
    </source>
</evidence>
<proteinExistence type="predicted"/>
<dbReference type="RefSeq" id="WP_083126719.1">
    <property type="nucleotide sequence ID" value="NZ_MVIM01000008.1"/>
</dbReference>
<gene>
    <name evidence="3" type="ORF">BST47_17075</name>
</gene>
<evidence type="ECO:0000313" key="3">
    <source>
        <dbReference type="EMBL" id="ORB64296.1"/>
    </source>
</evidence>
<dbReference type="EMBL" id="MVIM01000008">
    <property type="protein sequence ID" value="ORB64296.1"/>
    <property type="molecule type" value="Genomic_DNA"/>
</dbReference>
<dbReference type="AlphaFoldDB" id="A0A1X0JPM2"/>
<dbReference type="Proteomes" id="UP000192411">
    <property type="component" value="Unassembled WGS sequence"/>
</dbReference>
<keyword evidence="4" id="KW-1185">Reference proteome</keyword>
<dbReference type="STRING" id="75922.BST47_17075"/>
<dbReference type="Pfam" id="PF05305">
    <property type="entry name" value="DUF732"/>
    <property type="match status" value="1"/>
</dbReference>
<accession>A0A1X0JPM2</accession>
<evidence type="ECO:0000259" key="2">
    <source>
        <dbReference type="Pfam" id="PF05305"/>
    </source>
</evidence>
<name>A0A1X0JPM2_9MYCO</name>